<keyword evidence="6" id="KW-0217">Developmental protein</keyword>
<keyword evidence="16" id="KW-1185">Reference proteome</keyword>
<evidence type="ECO:0000256" key="9">
    <source>
        <dbReference type="ARBA" id="ARBA00022824"/>
    </source>
</evidence>
<evidence type="ECO:0000256" key="3">
    <source>
        <dbReference type="ARBA" id="ARBA00004240"/>
    </source>
</evidence>
<keyword evidence="8 14" id="KW-0812">Transmembrane</keyword>
<keyword evidence="7" id="KW-0963">Cytoplasm</keyword>
<keyword evidence="11 14" id="KW-0472">Membrane</keyword>
<dbReference type="EMBL" id="LWDX02051668">
    <property type="protein sequence ID" value="OEL20128.1"/>
    <property type="molecule type" value="Genomic_DNA"/>
</dbReference>
<comment type="subcellular location">
    <subcellularLocation>
        <location evidence="4">Cytoplasm</location>
    </subcellularLocation>
    <subcellularLocation>
        <location evidence="3">Endoplasmic reticulum</location>
    </subcellularLocation>
    <subcellularLocation>
        <location evidence="2">Membrane</location>
        <topology evidence="2">Multi-pass membrane protein</topology>
    </subcellularLocation>
    <subcellularLocation>
        <location evidence="1">Nucleus</location>
    </subcellularLocation>
</comment>
<comment type="similarity">
    <text evidence="5">Belongs to the plant organ size related (OSR) protein family.</text>
</comment>
<keyword evidence="9" id="KW-0256">Endoplasmic reticulum</keyword>
<proteinExistence type="inferred from homology"/>
<evidence type="ECO:0000256" key="14">
    <source>
        <dbReference type="SAM" id="Phobius"/>
    </source>
</evidence>
<feature type="transmembrane region" description="Helical" evidence="14">
    <location>
        <begin position="82"/>
        <end position="103"/>
    </location>
</feature>
<keyword evidence="12" id="KW-0539">Nucleus</keyword>
<dbReference type="GO" id="GO:0016020">
    <property type="term" value="C:membrane"/>
    <property type="evidence" value="ECO:0007669"/>
    <property type="project" value="UniProtKB-SubCell"/>
</dbReference>
<accession>A0A1E5V4U6</accession>
<dbReference type="GO" id="GO:0005634">
    <property type="term" value="C:nucleus"/>
    <property type="evidence" value="ECO:0007669"/>
    <property type="project" value="UniProtKB-SubCell"/>
</dbReference>
<name>A0A1E5V4U6_9POAL</name>
<reference evidence="15 16" key="1">
    <citation type="submission" date="2016-09" db="EMBL/GenBank/DDBJ databases">
        <title>The draft genome of Dichanthelium oligosanthes: A C3 panicoid grass species.</title>
        <authorList>
            <person name="Studer A.J."/>
            <person name="Schnable J.C."/>
            <person name="Brutnell T.P."/>
        </authorList>
    </citation>
    <scope>NUCLEOTIDE SEQUENCE [LARGE SCALE GENOMIC DNA]</scope>
    <source>
        <strain evidence="16">cv. Kellogg 1175</strain>
        <tissue evidence="15">Leaf</tissue>
    </source>
</reference>
<dbReference type="PANTHER" id="PTHR36023:SF2">
    <property type="entry name" value="OS08G0113700 PROTEIN"/>
    <property type="match status" value="1"/>
</dbReference>
<evidence type="ECO:0000313" key="16">
    <source>
        <dbReference type="Proteomes" id="UP000095767"/>
    </source>
</evidence>
<evidence type="ECO:0000256" key="1">
    <source>
        <dbReference type="ARBA" id="ARBA00004123"/>
    </source>
</evidence>
<evidence type="ECO:0000256" key="4">
    <source>
        <dbReference type="ARBA" id="ARBA00004496"/>
    </source>
</evidence>
<comment type="caution">
    <text evidence="15">The sequence shown here is derived from an EMBL/GenBank/DDBJ whole genome shotgun (WGS) entry which is preliminary data.</text>
</comment>
<dbReference type="InterPro" id="IPR037468">
    <property type="entry name" value="ARGOS/ARL/OSR1"/>
</dbReference>
<evidence type="ECO:0000313" key="15">
    <source>
        <dbReference type="EMBL" id="OEL20128.1"/>
    </source>
</evidence>
<dbReference type="GO" id="GO:0005783">
    <property type="term" value="C:endoplasmic reticulum"/>
    <property type="evidence" value="ECO:0007669"/>
    <property type="project" value="UniProtKB-SubCell"/>
</dbReference>
<keyword evidence="10 14" id="KW-1133">Transmembrane helix</keyword>
<evidence type="ECO:0000256" key="7">
    <source>
        <dbReference type="ARBA" id="ARBA00022490"/>
    </source>
</evidence>
<dbReference type="PANTHER" id="PTHR36023">
    <property type="entry name" value="ARGOS-LIKE PROTEIN"/>
    <property type="match status" value="1"/>
</dbReference>
<dbReference type="GO" id="GO:0009725">
    <property type="term" value="P:response to hormone"/>
    <property type="evidence" value="ECO:0007669"/>
    <property type="project" value="UniProtKB-ARBA"/>
</dbReference>
<dbReference type="GO" id="GO:0046622">
    <property type="term" value="P:positive regulation of organ growth"/>
    <property type="evidence" value="ECO:0007669"/>
    <property type="project" value="InterPro"/>
</dbReference>
<evidence type="ECO:0000256" key="6">
    <source>
        <dbReference type="ARBA" id="ARBA00022473"/>
    </source>
</evidence>
<evidence type="ECO:0000256" key="13">
    <source>
        <dbReference type="SAM" id="MobiDB-lite"/>
    </source>
</evidence>
<evidence type="ECO:0000256" key="12">
    <source>
        <dbReference type="ARBA" id="ARBA00023242"/>
    </source>
</evidence>
<dbReference type="AlphaFoldDB" id="A0A1E5V4U6"/>
<organism evidence="15 16">
    <name type="scientific">Dichanthelium oligosanthes</name>
    <dbReference type="NCBI Taxonomy" id="888268"/>
    <lineage>
        <taxon>Eukaryota</taxon>
        <taxon>Viridiplantae</taxon>
        <taxon>Streptophyta</taxon>
        <taxon>Embryophyta</taxon>
        <taxon>Tracheophyta</taxon>
        <taxon>Spermatophyta</taxon>
        <taxon>Magnoliopsida</taxon>
        <taxon>Liliopsida</taxon>
        <taxon>Poales</taxon>
        <taxon>Poaceae</taxon>
        <taxon>PACMAD clade</taxon>
        <taxon>Panicoideae</taxon>
        <taxon>Panicodae</taxon>
        <taxon>Paniceae</taxon>
        <taxon>Dichantheliinae</taxon>
        <taxon>Dichanthelium</taxon>
    </lineage>
</organism>
<evidence type="ECO:0000256" key="2">
    <source>
        <dbReference type="ARBA" id="ARBA00004141"/>
    </source>
</evidence>
<protein>
    <submittedName>
        <fullName evidence="15">Uncharacterized protein</fullName>
    </submittedName>
</protein>
<evidence type="ECO:0000256" key="8">
    <source>
        <dbReference type="ARBA" id="ARBA00022692"/>
    </source>
</evidence>
<gene>
    <name evidence="15" type="ORF">BAE44_0018854</name>
</gene>
<dbReference type="Proteomes" id="UP000095767">
    <property type="component" value="Unassembled WGS sequence"/>
</dbReference>
<evidence type="ECO:0000256" key="5">
    <source>
        <dbReference type="ARBA" id="ARBA00006891"/>
    </source>
</evidence>
<evidence type="ECO:0000256" key="10">
    <source>
        <dbReference type="ARBA" id="ARBA00022989"/>
    </source>
</evidence>
<feature type="transmembrane region" description="Helical" evidence="14">
    <location>
        <begin position="109"/>
        <end position="127"/>
    </location>
</feature>
<evidence type="ECO:0000256" key="11">
    <source>
        <dbReference type="ARBA" id="ARBA00023136"/>
    </source>
</evidence>
<feature type="region of interest" description="Disordered" evidence="13">
    <location>
        <begin position="33"/>
        <end position="60"/>
    </location>
</feature>
<sequence length="146" mass="14390">MRAGALLLYHLHQDHAMAAHDYPAAGSKAAAFSSARGPTGFPPPAAGKRQPPVLSRRGSLGGLGAGGDGAGGIGGSYLGAEAAALLACVTATLLVLPLLLPPLPPPPPLFLLVPVAIFAVLLLLVLVPSDARGAGTVGPSNSSSYS</sequence>